<dbReference type="EMBL" id="LYDR01000005">
    <property type="protein sequence ID" value="ODA36682.1"/>
    <property type="molecule type" value="Genomic_DNA"/>
</dbReference>
<comment type="caution">
    <text evidence="2">The sequence shown here is derived from an EMBL/GenBank/DDBJ whole genome shotgun (WGS) entry which is preliminary data.</text>
</comment>
<dbReference type="Proteomes" id="UP000094828">
    <property type="component" value="Unassembled WGS sequence"/>
</dbReference>
<dbReference type="InterPro" id="IPR051532">
    <property type="entry name" value="Ester_Hydrolysis_Enzymes"/>
</dbReference>
<name>A0A1C3ETR7_9PLAN</name>
<sequence>MPEDCSPARSTGIHPMKDLLYTLYPGRPSASGCDWMSGRTCWLSLLGASALLWHAVAFRQVEVIAAPPTVIDNPATTTAAPPQTATVPQAERWNKELAAFDKENTMHPQRTGGLVFCGSSTIRLWKLKDSFPEYSPINRGFGGSRYDDLVRHAERILKPLQPAVLVIYSGDNDIAAKQSSEEVVQNFEKFHTWVRTELPETKIIVLGIKPSVKRWEMIESIRETNSQLAKICGKDPQATFIDTETVMLGANGQPIPELFVADGLHMSEEGYRRWAQLLKPYLAVIHPPQSSAVIK</sequence>
<dbReference type="PANTHER" id="PTHR30383">
    <property type="entry name" value="THIOESTERASE 1/PROTEASE 1/LYSOPHOSPHOLIPASE L1"/>
    <property type="match status" value="1"/>
</dbReference>
<dbReference type="Pfam" id="PF13472">
    <property type="entry name" value="Lipase_GDSL_2"/>
    <property type="match status" value="1"/>
</dbReference>
<feature type="domain" description="SGNH hydrolase-type esterase" evidence="1">
    <location>
        <begin position="131"/>
        <end position="273"/>
    </location>
</feature>
<evidence type="ECO:0000313" key="3">
    <source>
        <dbReference type="Proteomes" id="UP000094828"/>
    </source>
</evidence>
<organism evidence="2 3">
    <name type="scientific">Planctopirus hydrillae</name>
    <dbReference type="NCBI Taxonomy" id="1841610"/>
    <lineage>
        <taxon>Bacteria</taxon>
        <taxon>Pseudomonadati</taxon>
        <taxon>Planctomycetota</taxon>
        <taxon>Planctomycetia</taxon>
        <taxon>Planctomycetales</taxon>
        <taxon>Planctomycetaceae</taxon>
        <taxon>Planctopirus</taxon>
    </lineage>
</organism>
<dbReference type="PANTHER" id="PTHR30383:SF5">
    <property type="entry name" value="SGNH HYDROLASE-TYPE ESTERASE DOMAIN-CONTAINING PROTEIN"/>
    <property type="match status" value="1"/>
</dbReference>
<reference evidence="2 3" key="1">
    <citation type="submission" date="2016-05" db="EMBL/GenBank/DDBJ databases">
        <title>Genomic and physiological characterization of Planctopirus sp. isolated from fresh water lake.</title>
        <authorList>
            <person name="Subhash Y."/>
            <person name="Ramana C."/>
        </authorList>
    </citation>
    <scope>NUCLEOTIDE SEQUENCE [LARGE SCALE GENOMIC DNA]</scope>
    <source>
        <strain evidence="2 3">JC280</strain>
    </source>
</reference>
<protein>
    <recommendedName>
        <fullName evidence="1">SGNH hydrolase-type esterase domain-containing protein</fullName>
    </recommendedName>
</protein>
<dbReference type="GO" id="GO:0004622">
    <property type="term" value="F:phosphatidylcholine lysophospholipase activity"/>
    <property type="evidence" value="ECO:0007669"/>
    <property type="project" value="TreeGrafter"/>
</dbReference>
<dbReference type="SUPFAM" id="SSF52266">
    <property type="entry name" value="SGNH hydrolase"/>
    <property type="match status" value="1"/>
</dbReference>
<dbReference type="STRING" id="1841610.A6X21_15715"/>
<accession>A0A1C3ETR7</accession>
<dbReference type="InterPro" id="IPR036514">
    <property type="entry name" value="SGNH_hydro_sf"/>
</dbReference>
<dbReference type="Gene3D" id="3.40.50.1110">
    <property type="entry name" value="SGNH hydrolase"/>
    <property type="match status" value="1"/>
</dbReference>
<evidence type="ECO:0000313" key="2">
    <source>
        <dbReference type="EMBL" id="ODA36682.1"/>
    </source>
</evidence>
<gene>
    <name evidence="2" type="ORF">A6X21_15715</name>
</gene>
<keyword evidence="3" id="KW-1185">Reference proteome</keyword>
<evidence type="ECO:0000259" key="1">
    <source>
        <dbReference type="Pfam" id="PF13472"/>
    </source>
</evidence>
<dbReference type="InterPro" id="IPR013830">
    <property type="entry name" value="SGNH_hydro"/>
</dbReference>
<dbReference type="AlphaFoldDB" id="A0A1C3ETR7"/>
<proteinExistence type="predicted"/>